<reference evidence="2 3" key="1">
    <citation type="submission" date="2020-08" db="EMBL/GenBank/DDBJ databases">
        <title>Sequencing the genomes of 1000 actinobacteria strains.</title>
        <authorList>
            <person name="Klenk H.-P."/>
        </authorList>
    </citation>
    <scope>NUCLEOTIDE SEQUENCE [LARGE SCALE GENOMIC DNA]</scope>
    <source>
        <strain evidence="2 3">DSM 43149</strain>
    </source>
</reference>
<dbReference type="Pfam" id="PF01381">
    <property type="entry name" value="HTH_3"/>
    <property type="match status" value="1"/>
</dbReference>
<protein>
    <recommendedName>
        <fullName evidence="1">HTH cro/C1-type domain-containing protein</fullName>
    </recommendedName>
</protein>
<comment type="caution">
    <text evidence="2">The sequence shown here is derived from an EMBL/GenBank/DDBJ whole genome shotgun (WGS) entry which is preliminary data.</text>
</comment>
<dbReference type="PROSITE" id="PS50943">
    <property type="entry name" value="HTH_CROC1"/>
    <property type="match status" value="1"/>
</dbReference>
<dbReference type="SUPFAM" id="SSF47413">
    <property type="entry name" value="lambda repressor-like DNA-binding domains"/>
    <property type="match status" value="1"/>
</dbReference>
<organism evidence="2 3">
    <name type="scientific">Actinoplanes digitatis</name>
    <dbReference type="NCBI Taxonomy" id="1868"/>
    <lineage>
        <taxon>Bacteria</taxon>
        <taxon>Bacillati</taxon>
        <taxon>Actinomycetota</taxon>
        <taxon>Actinomycetes</taxon>
        <taxon>Micromonosporales</taxon>
        <taxon>Micromonosporaceae</taxon>
        <taxon>Actinoplanes</taxon>
    </lineage>
</organism>
<dbReference type="InterPro" id="IPR010982">
    <property type="entry name" value="Lambda_DNA-bd_dom_sf"/>
</dbReference>
<dbReference type="AlphaFoldDB" id="A0A7W7I008"/>
<accession>A0A7W7I008</accession>
<dbReference type="SMART" id="SM00530">
    <property type="entry name" value="HTH_XRE"/>
    <property type="match status" value="1"/>
</dbReference>
<evidence type="ECO:0000313" key="2">
    <source>
        <dbReference type="EMBL" id="MBB4763918.1"/>
    </source>
</evidence>
<gene>
    <name evidence="2" type="ORF">BJ971_004474</name>
</gene>
<proteinExistence type="predicted"/>
<dbReference type="EMBL" id="JACHNH010000001">
    <property type="protein sequence ID" value="MBB4763918.1"/>
    <property type="molecule type" value="Genomic_DNA"/>
</dbReference>
<evidence type="ECO:0000313" key="3">
    <source>
        <dbReference type="Proteomes" id="UP000578112"/>
    </source>
</evidence>
<evidence type="ECO:0000259" key="1">
    <source>
        <dbReference type="PROSITE" id="PS50943"/>
    </source>
</evidence>
<feature type="domain" description="HTH cro/C1-type" evidence="1">
    <location>
        <begin position="147"/>
        <end position="200"/>
    </location>
</feature>
<dbReference type="GO" id="GO:0003677">
    <property type="term" value="F:DNA binding"/>
    <property type="evidence" value="ECO:0007669"/>
    <property type="project" value="InterPro"/>
</dbReference>
<dbReference type="CDD" id="cd00093">
    <property type="entry name" value="HTH_XRE"/>
    <property type="match status" value="1"/>
</dbReference>
<dbReference type="InterPro" id="IPR001387">
    <property type="entry name" value="Cro/C1-type_HTH"/>
</dbReference>
<dbReference type="RefSeq" id="WP_184995164.1">
    <property type="nucleotide sequence ID" value="NZ_BOMK01000024.1"/>
</dbReference>
<sequence length="200" mass="21003">MPASLEAGVEHIEILPIVVVAQDFPARPSALPDVRDFVRRQLTTTSVADEDIRTLCERVADVLLDAAGVGGTIQVSLRIFPTAAEVDVLFNPEPDPAAGRAGAARAVAPAQAGAAPGRGARIAAGRPGPDAADPAPVSGAPSFAAWLSARLRAEGLTMEAAARRLEVSTKTVSRWVSGATEPRLRDLYRIRDVFGEPPFH</sequence>
<name>A0A7W7I008_9ACTN</name>
<keyword evidence="3" id="KW-1185">Reference proteome</keyword>
<dbReference type="Gene3D" id="1.10.260.40">
    <property type="entry name" value="lambda repressor-like DNA-binding domains"/>
    <property type="match status" value="1"/>
</dbReference>
<dbReference type="Proteomes" id="UP000578112">
    <property type="component" value="Unassembled WGS sequence"/>
</dbReference>